<proteinExistence type="predicted"/>
<dbReference type="EMBL" id="JAAEDH010000035">
    <property type="protein sequence ID" value="MBR0657437.1"/>
    <property type="molecule type" value="Genomic_DNA"/>
</dbReference>
<evidence type="ECO:0000256" key="1">
    <source>
        <dbReference type="SAM" id="MobiDB-lite"/>
    </source>
</evidence>
<dbReference type="AlphaFoldDB" id="A0AAF1JYZ4"/>
<protein>
    <submittedName>
        <fullName evidence="3">Alpha/beta hydrolase</fullName>
    </submittedName>
</protein>
<organism evidence="3 4">
    <name type="scientific">Plastoroseomonas arctica</name>
    <dbReference type="NCBI Taxonomy" id="1509237"/>
    <lineage>
        <taxon>Bacteria</taxon>
        <taxon>Pseudomonadati</taxon>
        <taxon>Pseudomonadota</taxon>
        <taxon>Alphaproteobacteria</taxon>
        <taxon>Acetobacterales</taxon>
        <taxon>Acetobacteraceae</taxon>
        <taxon>Plastoroseomonas</taxon>
    </lineage>
</organism>
<feature type="region of interest" description="Disordered" evidence="1">
    <location>
        <begin position="23"/>
        <end position="49"/>
    </location>
</feature>
<keyword evidence="3" id="KW-0378">Hydrolase</keyword>
<reference evidence="3" key="2">
    <citation type="journal article" date="2021" name="Syst. Appl. Microbiol.">
        <title>Roseomonas hellenica sp. nov., isolated from roots of wild-growing Alkanna tinctoria.</title>
        <authorList>
            <person name="Rat A."/>
            <person name="Naranjo H.D."/>
            <person name="Lebbe L."/>
            <person name="Cnockaert M."/>
            <person name="Krigas N."/>
            <person name="Grigoriadou K."/>
            <person name="Maloupa E."/>
            <person name="Willems A."/>
        </authorList>
    </citation>
    <scope>NUCLEOTIDE SEQUENCE</scope>
    <source>
        <strain evidence="3">LMG 28251</strain>
    </source>
</reference>
<evidence type="ECO:0000256" key="2">
    <source>
        <dbReference type="SAM" id="SignalP"/>
    </source>
</evidence>
<keyword evidence="2" id="KW-0732">Signal</keyword>
<feature type="chain" id="PRO_5042270763" evidence="2">
    <location>
        <begin position="22"/>
        <end position="391"/>
    </location>
</feature>
<accession>A0AAF1JYZ4</accession>
<feature type="compositionally biased region" description="Pro residues" evidence="1">
    <location>
        <begin position="27"/>
        <end position="39"/>
    </location>
</feature>
<keyword evidence="4" id="KW-1185">Reference proteome</keyword>
<dbReference type="RefSeq" id="WP_211876298.1">
    <property type="nucleotide sequence ID" value="NZ_JAAEDH010000035.1"/>
</dbReference>
<dbReference type="InterPro" id="IPR029058">
    <property type="entry name" value="AB_hydrolase_fold"/>
</dbReference>
<name>A0AAF1JYZ4_9PROT</name>
<reference evidence="3" key="1">
    <citation type="submission" date="2020-01" db="EMBL/GenBank/DDBJ databases">
        <authorList>
            <person name="Rat A."/>
        </authorList>
    </citation>
    <scope>NUCLEOTIDE SEQUENCE</scope>
    <source>
        <strain evidence="3">LMG 28251</strain>
    </source>
</reference>
<comment type="caution">
    <text evidence="3">The sequence shown here is derived from an EMBL/GenBank/DDBJ whole genome shotgun (WGS) entry which is preliminary data.</text>
</comment>
<dbReference type="GO" id="GO:0016787">
    <property type="term" value="F:hydrolase activity"/>
    <property type="evidence" value="ECO:0007669"/>
    <property type="project" value="UniProtKB-KW"/>
</dbReference>
<sequence length="391" mass="40711">MIRTLRAVALLLPLLAHGAAAQRAEPVPAPSPPRQPATPPAQRALPPRGGGFEAFRTAFSAASLPPGAGAGTVTGWALHYRGAVPHAAFVIAAAPNGRVLRWRFVSGRPSAEAARRDAGSLCESQDRANTPDGTTCRILATDLAPEGQPAVMEARTETLGPFRASPFHWRHGPERAAGVLLWSHGYGGRDVDSRNSPAPGFVSLLNDAGWDVYRFDRSPLEDDLASSLPRLLREAPLLRGAGYRRVVLAGQSRGAWQSLLLAGAMPESVDAVVATAPAAHGAQGTGQGAAVDDFRRALAGFPDARPRLAVALFDDDPFDPDVAARTALVEALAARRTGPTLLIRPGAAIRGHGGASEVGFTQAYGACLLTFLMAPEAAAPRGLRRAGCGGG</sequence>
<dbReference type="Proteomes" id="UP001196068">
    <property type="component" value="Unassembled WGS sequence"/>
</dbReference>
<evidence type="ECO:0000313" key="3">
    <source>
        <dbReference type="EMBL" id="MBR0657437.1"/>
    </source>
</evidence>
<evidence type="ECO:0000313" key="4">
    <source>
        <dbReference type="Proteomes" id="UP001196068"/>
    </source>
</evidence>
<feature type="signal peptide" evidence="2">
    <location>
        <begin position="1"/>
        <end position="21"/>
    </location>
</feature>
<gene>
    <name evidence="3" type="ORF">GXW79_20340</name>
</gene>
<dbReference type="SUPFAM" id="SSF53474">
    <property type="entry name" value="alpha/beta-Hydrolases"/>
    <property type="match status" value="1"/>
</dbReference>
<dbReference type="Gene3D" id="3.40.50.1820">
    <property type="entry name" value="alpha/beta hydrolase"/>
    <property type="match status" value="1"/>
</dbReference>